<dbReference type="SMART" id="SM00267">
    <property type="entry name" value="GGDEF"/>
    <property type="match status" value="1"/>
</dbReference>
<name>A0A370FFV7_9BURK</name>
<dbReference type="OrthoDB" id="9813903at2"/>
<dbReference type="NCBIfam" id="TIGR00254">
    <property type="entry name" value="GGDEF"/>
    <property type="match status" value="1"/>
</dbReference>
<accession>A0A370FFV7</accession>
<dbReference type="CDD" id="cd01949">
    <property type="entry name" value="GGDEF"/>
    <property type="match status" value="1"/>
</dbReference>
<feature type="domain" description="GGDEF" evidence="1">
    <location>
        <begin position="445"/>
        <end position="578"/>
    </location>
</feature>
<sequence>MDLDDPLKPDLVHDLTGPVRVMADALDGLAVGLCLFDDHDRCLLWNRTFLRFFPEHEGHVHVGESYRDNLRRFYGVRLASDERGQLDRFVAEGLQRHRAQHRPFAFEHRGRCLWVSSLPMPGIGRVRMWREEGGVQLSGSAGTSGIAGLDSQALLDHMPDGVMITSPDQRIVWVNEPFLAMYGLRERQAAIGSTFEQVFRAAWSATAREGERAMFDEGVAILGENLHFTGAPFELPLPDARWSRVIGERSAGGTCFFAHVDITLLKRQQQQLLMANWRTWESDTLLRQKSTMLEAALERMEQGIIMVNPQGVVEVCNKRVVELLDLPPELMASRPAFREVQAIQLAQRVARGMPAGLAAQPQAIPFDQPYRYERQQPDGRVIEVYSVPMDGGGAVLTYTDITDRRRSEERIRYLARHDGLTSLVNREVFLEHMAGAALAASHGGEGFAVHYIDIDNFKPINDRYGHAAGDKVLVTAARRMREVIGPGDVLARIGGDEFALLQHGTNAPSAARSLAERMLLALGLPMEVDTQTLSVKASVGIALSTGVGDDPDELIRRADSAMYLAKARGAGGVCLFGAVGGWAGEGTDSSPM</sequence>
<dbReference type="InterPro" id="IPR052155">
    <property type="entry name" value="Biofilm_reg_signaling"/>
</dbReference>
<dbReference type="Pfam" id="PF00990">
    <property type="entry name" value="GGDEF"/>
    <property type="match status" value="1"/>
</dbReference>
<dbReference type="SUPFAM" id="SSF55073">
    <property type="entry name" value="Nucleotide cyclase"/>
    <property type="match status" value="1"/>
</dbReference>
<protein>
    <submittedName>
        <fullName evidence="2">Diguanylate cyclase (GGDEF)-like protein</fullName>
    </submittedName>
</protein>
<dbReference type="AlphaFoldDB" id="A0A370FFV7"/>
<keyword evidence="3" id="KW-1185">Reference proteome</keyword>
<dbReference type="PANTHER" id="PTHR44757">
    <property type="entry name" value="DIGUANYLATE CYCLASE DGCP"/>
    <property type="match status" value="1"/>
</dbReference>
<comment type="caution">
    <text evidence="2">The sequence shown here is derived from an EMBL/GenBank/DDBJ whole genome shotgun (WGS) entry which is preliminary data.</text>
</comment>
<reference evidence="2 3" key="1">
    <citation type="submission" date="2018-07" db="EMBL/GenBank/DDBJ databases">
        <title>Genomic Encyclopedia of Type Strains, Phase IV (KMG-IV): sequencing the most valuable type-strain genomes for metagenomic binning, comparative biology and taxonomic classification.</title>
        <authorList>
            <person name="Goeker M."/>
        </authorList>
    </citation>
    <scope>NUCLEOTIDE SEQUENCE [LARGE SCALE GENOMIC DNA]</scope>
    <source>
        <strain evidence="2 3">DSM 21352</strain>
    </source>
</reference>
<gene>
    <name evidence="2" type="ORF">DFR41_106288</name>
</gene>
<organism evidence="2 3">
    <name type="scientific">Pseudacidovorax intermedius</name>
    <dbReference type="NCBI Taxonomy" id="433924"/>
    <lineage>
        <taxon>Bacteria</taxon>
        <taxon>Pseudomonadati</taxon>
        <taxon>Pseudomonadota</taxon>
        <taxon>Betaproteobacteria</taxon>
        <taxon>Burkholderiales</taxon>
        <taxon>Comamonadaceae</taxon>
        <taxon>Pseudacidovorax</taxon>
    </lineage>
</organism>
<evidence type="ECO:0000259" key="1">
    <source>
        <dbReference type="PROSITE" id="PS50887"/>
    </source>
</evidence>
<dbReference type="RefSeq" id="WP_114803588.1">
    <property type="nucleotide sequence ID" value="NZ_QQAV01000006.1"/>
</dbReference>
<dbReference type="InterPro" id="IPR029787">
    <property type="entry name" value="Nucleotide_cyclase"/>
</dbReference>
<dbReference type="STRING" id="433924.NS331_10080"/>
<dbReference type="PROSITE" id="PS50887">
    <property type="entry name" value="GGDEF"/>
    <property type="match status" value="1"/>
</dbReference>
<dbReference type="EMBL" id="QQAV01000006">
    <property type="protein sequence ID" value="RDI23581.1"/>
    <property type="molecule type" value="Genomic_DNA"/>
</dbReference>
<dbReference type="Proteomes" id="UP000255265">
    <property type="component" value="Unassembled WGS sequence"/>
</dbReference>
<dbReference type="Gene3D" id="3.30.70.270">
    <property type="match status" value="1"/>
</dbReference>
<evidence type="ECO:0000313" key="3">
    <source>
        <dbReference type="Proteomes" id="UP000255265"/>
    </source>
</evidence>
<dbReference type="Pfam" id="PF12860">
    <property type="entry name" value="PAS_7"/>
    <property type="match status" value="3"/>
</dbReference>
<dbReference type="InterPro" id="IPR000160">
    <property type="entry name" value="GGDEF_dom"/>
</dbReference>
<dbReference type="PANTHER" id="PTHR44757:SF2">
    <property type="entry name" value="BIOFILM ARCHITECTURE MAINTENANCE PROTEIN MBAA"/>
    <property type="match status" value="1"/>
</dbReference>
<dbReference type="CDD" id="cd00130">
    <property type="entry name" value="PAS"/>
    <property type="match status" value="1"/>
</dbReference>
<evidence type="ECO:0000313" key="2">
    <source>
        <dbReference type="EMBL" id="RDI23581.1"/>
    </source>
</evidence>
<dbReference type="SUPFAM" id="SSF55785">
    <property type="entry name" value="PYP-like sensor domain (PAS domain)"/>
    <property type="match status" value="2"/>
</dbReference>
<dbReference type="Gene3D" id="3.30.450.20">
    <property type="entry name" value="PAS domain"/>
    <property type="match status" value="2"/>
</dbReference>
<dbReference type="SMART" id="SM00091">
    <property type="entry name" value="PAS"/>
    <property type="match status" value="3"/>
</dbReference>
<dbReference type="InterPro" id="IPR043128">
    <property type="entry name" value="Rev_trsase/Diguanyl_cyclase"/>
</dbReference>
<proteinExistence type="predicted"/>
<dbReference type="InterPro" id="IPR000014">
    <property type="entry name" value="PAS"/>
</dbReference>
<dbReference type="InterPro" id="IPR035965">
    <property type="entry name" value="PAS-like_dom_sf"/>
</dbReference>